<reference evidence="1" key="1">
    <citation type="submission" date="2020-10" db="EMBL/GenBank/DDBJ databases">
        <authorList>
            <person name="Castelo-Branco R."/>
            <person name="Eusebio N."/>
            <person name="Adriana R."/>
            <person name="Vieira A."/>
            <person name="Brugerolle De Fraissinette N."/>
            <person name="Rezende De Castro R."/>
            <person name="Schneider M.P."/>
            <person name="Vasconcelos V."/>
            <person name="Leao P.N."/>
        </authorList>
    </citation>
    <scope>NUCLEOTIDE SEQUENCE</scope>
    <source>
        <strain evidence="1">LEGE 11479</strain>
    </source>
</reference>
<evidence type="ECO:0000313" key="2">
    <source>
        <dbReference type="Proteomes" id="UP000615026"/>
    </source>
</evidence>
<proteinExistence type="predicted"/>
<protein>
    <submittedName>
        <fullName evidence="1">Uncharacterized protein</fullName>
    </submittedName>
</protein>
<accession>A0A928ZVY1</accession>
<keyword evidence="2" id="KW-1185">Reference proteome</keyword>
<organism evidence="1 2">
    <name type="scientific">Leptolyngbya cf. ectocarpi LEGE 11479</name>
    <dbReference type="NCBI Taxonomy" id="1828722"/>
    <lineage>
        <taxon>Bacteria</taxon>
        <taxon>Bacillati</taxon>
        <taxon>Cyanobacteriota</taxon>
        <taxon>Cyanophyceae</taxon>
        <taxon>Leptolyngbyales</taxon>
        <taxon>Leptolyngbyaceae</taxon>
        <taxon>Leptolyngbya group</taxon>
        <taxon>Leptolyngbya</taxon>
    </lineage>
</organism>
<gene>
    <name evidence="1" type="ORF">IQ260_17525</name>
</gene>
<dbReference type="AlphaFoldDB" id="A0A928ZVY1"/>
<dbReference type="Proteomes" id="UP000615026">
    <property type="component" value="Unassembled WGS sequence"/>
</dbReference>
<comment type="caution">
    <text evidence="1">The sequence shown here is derived from an EMBL/GenBank/DDBJ whole genome shotgun (WGS) entry which is preliminary data.</text>
</comment>
<evidence type="ECO:0000313" key="1">
    <source>
        <dbReference type="EMBL" id="MBE9068455.1"/>
    </source>
</evidence>
<sequence length="110" mass="12521">MINALMLIAQALDRQASAQERIASAIEGQQLPEKGDQQAAAAVLGVSARTVARNHDQWIEGVHYHREGRRVTYNLALLRDWQVNKHDLNAHQRAIAKWQKHLLSNRQKRA</sequence>
<dbReference type="EMBL" id="JADEXP010000171">
    <property type="protein sequence ID" value="MBE9068455.1"/>
    <property type="molecule type" value="Genomic_DNA"/>
</dbReference>
<name>A0A928ZVY1_LEPEC</name>